<evidence type="ECO:0000256" key="1">
    <source>
        <dbReference type="SAM" id="MobiDB-lite"/>
    </source>
</evidence>
<feature type="region of interest" description="Disordered" evidence="1">
    <location>
        <begin position="1078"/>
        <end position="1097"/>
    </location>
</feature>
<dbReference type="GeneID" id="113511293"/>
<feature type="compositionally biased region" description="Basic and acidic residues" evidence="1">
    <location>
        <begin position="209"/>
        <end position="227"/>
    </location>
</feature>
<name>A0ABM3MWB4_GALME</name>
<evidence type="ECO:0000313" key="3">
    <source>
        <dbReference type="RefSeq" id="XP_052755644.1"/>
    </source>
</evidence>
<dbReference type="RefSeq" id="XP_052755644.1">
    <property type="nucleotide sequence ID" value="XM_052899684.1"/>
</dbReference>
<proteinExistence type="predicted"/>
<sequence>MVVWLLLLVYQVIARDISFNTNYTIRKAVACPKVGYFLQRELTPNTVEPGTCHLCFCQGGDSAVCWVRENKRCDVESYHHHHIGGRRTNVARARRSPVGLSDIFFKDATRQVFNKQVPEVCKPYESSFSEGCPPADWCTGCTVCDCGANGHWNCHLLSFCDDVKKKKQAEKNKKSPKKILKQSQQSTKITPKRRTQIIKTPNQTTKKPNQKDAKKAQPSRAKSEPKQAKGKSIPAKYIAKGKSTRDKGISMSPRPVVIKKDIATKNPVVINSKITQKVKNNTNTNVIAQEVVKRVLTAMQKVLRNQVTASLPNFIQTVQKRSMEQFYKNMAAKNQRNKAKYKTLLSRKKQYKQTVAMKKNRAKKQNDEQNIFLNKSQSKITYNMKRYQPKRYKRELSTLIENSSLTYEGNETISASNNLKTATENSIVNYTTLYNNFTYSIPSAIPVTTSKVLTNNYDTYSIRDNTNVTTINSTETEYNKLSKEPMQFKNTDYNVTNYSNISRVITMPDNVNANELKFNKWFHFKLFKDKGKDQRQNEINATVSEKLDKDTTNNNKLTEYKNKICRKDVRRKVGASRKYDIKRVLNYKNNRTKSNIGSDIKDKVYNKIYYLQNSLKTMLNGFKKNNTFKGRTKKLNVIKYMKKFFKKIFFTGRNKTKNSDLHVNKHTIKSLCDSFGPCNDKTKDSEELQRKLKKLNVETYTIMKSIIIIKGLLRLLELPTHYKEVNNDTLENKTTDLKNDIRKLNVLFKMLNTNDNYSSKLSKTQNTQINYIKSNTKIFMRSVRRFVYILNDIVAFLTSKDHLQNNRNDTKKEFLNSHKLNTTSQEPIRNLKKILVKYNSIQNTFMSKMYKILTKFQRKLYQSDSKRTDYHLKLSMNENNVTKAVDTFSNNIIMNLKKLNNLARTLNPRRRRTRDILKDVDAIEYLLMLMEYLVKQNYRLEGVPVHDGIDLLIDTIRNAPDIKSVKKKVLLYANSNLTVPKTTESAPMNMSREDSFSDSNRVSNEDIFHPILDNSKSIAPDQSKDVDKEHEKIYLYQVDKGVSNTDISFSKTTNTEVVSRRYEYTEASVTETPFNQVYGNDKRKDIDVNPQGRNGDDKKTFEIFSADFEDNNNILEDTSTTLKSSSESGHLISSTPVPDTTTVIQKGKIKMRHFNDHTEDNSVKSKIYWTNTDYSEEDLNLTTITVKPLTVTITKKPRKYVQNVSGISSEIDNKKRFKINTEDVILRKENDLLNSLDYGTEKMEMEDSGSRDDIDRLSSDNFPSYYI</sequence>
<accession>A0ABM3MWB4</accession>
<dbReference type="Proteomes" id="UP001652740">
    <property type="component" value="Unplaced"/>
</dbReference>
<feature type="region of interest" description="Disordered" evidence="1">
    <location>
        <begin position="170"/>
        <end position="234"/>
    </location>
</feature>
<reference evidence="3" key="1">
    <citation type="submission" date="2025-08" db="UniProtKB">
        <authorList>
            <consortium name="RefSeq"/>
        </authorList>
    </citation>
    <scope>IDENTIFICATION</scope>
    <source>
        <tissue evidence="3">Whole larvae</tissue>
    </source>
</reference>
<gene>
    <name evidence="3" type="primary">LOC113511293</name>
</gene>
<feature type="compositionally biased region" description="Polar residues" evidence="1">
    <location>
        <begin position="197"/>
        <end position="207"/>
    </location>
</feature>
<keyword evidence="2" id="KW-1185">Reference proteome</keyword>
<organism evidence="2 3">
    <name type="scientific">Galleria mellonella</name>
    <name type="common">Greater wax moth</name>
    <dbReference type="NCBI Taxonomy" id="7137"/>
    <lineage>
        <taxon>Eukaryota</taxon>
        <taxon>Metazoa</taxon>
        <taxon>Ecdysozoa</taxon>
        <taxon>Arthropoda</taxon>
        <taxon>Hexapoda</taxon>
        <taxon>Insecta</taxon>
        <taxon>Pterygota</taxon>
        <taxon>Neoptera</taxon>
        <taxon>Endopterygota</taxon>
        <taxon>Lepidoptera</taxon>
        <taxon>Glossata</taxon>
        <taxon>Ditrysia</taxon>
        <taxon>Pyraloidea</taxon>
        <taxon>Pyralidae</taxon>
        <taxon>Galleriinae</taxon>
        <taxon>Galleria</taxon>
    </lineage>
</organism>
<protein>
    <submittedName>
        <fullName evidence="3">MATH and LRR domain-containing protein PFE0570w-like</fullName>
    </submittedName>
</protein>
<evidence type="ECO:0000313" key="2">
    <source>
        <dbReference type="Proteomes" id="UP001652740"/>
    </source>
</evidence>